<sequence length="524" mass="55464">MRIAKEVEVVVVGAGQVGSLMAARLAAAGRSVTVLEAGAERGTQSLASSQIWARQLKGTPGVAASGGADPLGVNFNTGQGAGGSAVHHYACWFRLHPEDFEMHSRYGVAADWPLGYEDLRGAYDAVQEEVGLAGDAAAERWRPPGADYPLPPFPRFRQGEVLARGFARKGLHVSPLPLAIATVPYKGRQSCIYDGWCDAGCPTGALANPLVTYLKWAKEQGAAIEYRSRVVRVVTDEAGGRVTGVIVSRDGERYFQPAALVIVAGFALETPRLLLASATGRHPQGLANGSGTLGRYLHSHVAGGVFGLFNEETDPHLGVNGGQLLCQDGYAKPAGEGKDFVGGYQWLIAHSAKPNDLLGIACSRPDLHGAAFNAFMADAAKHFASMTAVGESLPLAENRVALAQELDEHGMPKMQVTHRWDDNAKRLYAHAMKEGVDIFRSAGAREAWHGPMAGMHLLGGARMGKDAASSVADGYGRCHELANLFIAGPSLFPSGGSVNPTFTASALAHRSAAHIAAEWRRYTA</sequence>
<dbReference type="Pfam" id="PF05199">
    <property type="entry name" value="GMC_oxred_C"/>
    <property type="match status" value="1"/>
</dbReference>
<gene>
    <name evidence="7" type="ORF">C7389_1394</name>
</gene>
<dbReference type="PANTHER" id="PTHR46056">
    <property type="entry name" value="LONG-CHAIN-ALCOHOL OXIDASE"/>
    <property type="match status" value="1"/>
</dbReference>
<dbReference type="InterPro" id="IPR007867">
    <property type="entry name" value="GMC_OxRtase_C"/>
</dbReference>
<dbReference type="Pfam" id="PF00732">
    <property type="entry name" value="GMC_oxred_N"/>
    <property type="match status" value="1"/>
</dbReference>
<keyword evidence="3" id="KW-0274">FAD</keyword>
<dbReference type="EMBL" id="SNVV01000039">
    <property type="protein sequence ID" value="TDN43519.1"/>
    <property type="molecule type" value="Genomic_DNA"/>
</dbReference>
<reference evidence="7 8" key="1">
    <citation type="submission" date="2019-03" db="EMBL/GenBank/DDBJ databases">
        <title>Genomic Encyclopedia of Type Strains, Phase IV (KMG-IV): sequencing the most valuable type-strain genomes for metagenomic binning, comparative biology and taxonomic classification.</title>
        <authorList>
            <person name="Goeker M."/>
        </authorList>
    </citation>
    <scope>NUCLEOTIDE SEQUENCE [LARGE SCALE GENOMIC DNA]</scope>
    <source>
        <strain evidence="7 8">DSM 12121</strain>
    </source>
</reference>
<comment type="similarity">
    <text evidence="1">Belongs to the GMC oxidoreductase family.</text>
</comment>
<dbReference type="Gene3D" id="3.50.50.60">
    <property type="entry name" value="FAD/NAD(P)-binding domain"/>
    <property type="match status" value="2"/>
</dbReference>
<dbReference type="SUPFAM" id="SSF54373">
    <property type="entry name" value="FAD-linked reductases, C-terminal domain"/>
    <property type="match status" value="1"/>
</dbReference>
<evidence type="ECO:0000259" key="6">
    <source>
        <dbReference type="Pfam" id="PF05199"/>
    </source>
</evidence>
<evidence type="ECO:0000313" key="7">
    <source>
        <dbReference type="EMBL" id="TDN43519.1"/>
    </source>
</evidence>
<dbReference type="AlphaFoldDB" id="A0A4R6DHF1"/>
<keyword evidence="4" id="KW-0560">Oxidoreductase</keyword>
<name>A0A4R6DHF1_9RHOO</name>
<dbReference type="SUPFAM" id="SSF51905">
    <property type="entry name" value="FAD/NAD(P)-binding domain"/>
    <property type="match status" value="1"/>
</dbReference>
<dbReference type="Proteomes" id="UP000295129">
    <property type="component" value="Unassembled WGS sequence"/>
</dbReference>
<dbReference type="GO" id="GO:0016614">
    <property type="term" value="F:oxidoreductase activity, acting on CH-OH group of donors"/>
    <property type="evidence" value="ECO:0007669"/>
    <property type="project" value="InterPro"/>
</dbReference>
<feature type="domain" description="Glucose-methanol-choline oxidoreductase N-terminal" evidence="5">
    <location>
        <begin position="77"/>
        <end position="301"/>
    </location>
</feature>
<accession>A0A4R6DHF1</accession>
<evidence type="ECO:0000256" key="3">
    <source>
        <dbReference type="ARBA" id="ARBA00022827"/>
    </source>
</evidence>
<organism evidence="7 8">
    <name type="scientific">Azoarcus indigens</name>
    <dbReference type="NCBI Taxonomy" id="29545"/>
    <lineage>
        <taxon>Bacteria</taxon>
        <taxon>Pseudomonadati</taxon>
        <taxon>Pseudomonadota</taxon>
        <taxon>Betaproteobacteria</taxon>
        <taxon>Rhodocyclales</taxon>
        <taxon>Zoogloeaceae</taxon>
        <taxon>Azoarcus</taxon>
    </lineage>
</organism>
<comment type="caution">
    <text evidence="7">The sequence shown here is derived from an EMBL/GenBank/DDBJ whole genome shotgun (WGS) entry which is preliminary data.</text>
</comment>
<evidence type="ECO:0000259" key="5">
    <source>
        <dbReference type="Pfam" id="PF00732"/>
    </source>
</evidence>
<dbReference type="GO" id="GO:0050660">
    <property type="term" value="F:flavin adenine dinucleotide binding"/>
    <property type="evidence" value="ECO:0007669"/>
    <property type="project" value="InterPro"/>
</dbReference>
<proteinExistence type="inferred from homology"/>
<evidence type="ECO:0000256" key="4">
    <source>
        <dbReference type="ARBA" id="ARBA00023002"/>
    </source>
</evidence>
<dbReference type="OrthoDB" id="9787779at2"/>
<evidence type="ECO:0000256" key="1">
    <source>
        <dbReference type="ARBA" id="ARBA00010790"/>
    </source>
</evidence>
<feature type="domain" description="Glucose-methanol-choline oxidoreductase C-terminal" evidence="6">
    <location>
        <begin position="394"/>
        <end position="508"/>
    </location>
</feature>
<dbReference type="RefSeq" id="WP_133595183.1">
    <property type="nucleotide sequence ID" value="NZ_SNVV01000039.1"/>
</dbReference>
<dbReference type="InterPro" id="IPR000172">
    <property type="entry name" value="GMC_OxRdtase_N"/>
</dbReference>
<keyword evidence="2" id="KW-0285">Flavoprotein</keyword>
<dbReference type="InterPro" id="IPR036188">
    <property type="entry name" value="FAD/NAD-bd_sf"/>
</dbReference>
<evidence type="ECO:0000313" key="8">
    <source>
        <dbReference type="Proteomes" id="UP000295129"/>
    </source>
</evidence>
<dbReference type="PANTHER" id="PTHR46056:SF12">
    <property type="entry name" value="LONG-CHAIN-ALCOHOL OXIDASE"/>
    <property type="match status" value="1"/>
</dbReference>
<keyword evidence="8" id="KW-1185">Reference proteome</keyword>
<protein>
    <submittedName>
        <fullName evidence="7">Choline dehydrogenase-like flavoprotein</fullName>
    </submittedName>
</protein>
<evidence type="ECO:0000256" key="2">
    <source>
        <dbReference type="ARBA" id="ARBA00022630"/>
    </source>
</evidence>